<keyword evidence="6" id="KW-0255">Endonuclease</keyword>
<dbReference type="PROSITE" id="PS52044">
    <property type="entry name" value="VLRF1"/>
    <property type="match status" value="1"/>
</dbReference>
<keyword evidence="3" id="KW-0963">Cytoplasm</keyword>
<evidence type="ECO:0000256" key="5">
    <source>
        <dbReference type="ARBA" id="ARBA00022737"/>
    </source>
</evidence>
<dbReference type="Proteomes" id="UP001589797">
    <property type="component" value="Unassembled WGS sequence"/>
</dbReference>
<accession>A0ABV6FQM1</accession>
<name>A0ABV6FQM1_9BACT</name>
<evidence type="ECO:0000256" key="2">
    <source>
        <dbReference type="ARBA" id="ARBA00009262"/>
    </source>
</evidence>
<proteinExistence type="inferred from homology"/>
<dbReference type="RefSeq" id="WP_382386614.1">
    <property type="nucleotide sequence ID" value="NZ_JBHLWI010000009.1"/>
</dbReference>
<dbReference type="Pfam" id="PF18826">
    <property type="entry name" value="bVLRF1"/>
    <property type="match status" value="1"/>
</dbReference>
<dbReference type="PANTHER" id="PTHR16036">
    <property type="entry name" value="ANKYRIN REPEAT AND ZINC FINGER DOMAIN-CONTAINING PROTEIN 1"/>
    <property type="match status" value="1"/>
</dbReference>
<gene>
    <name evidence="11" type="ORF">ACFFIP_05730</name>
</gene>
<keyword evidence="8" id="KW-0040">ANK repeat</keyword>
<sequence length="215" mass="24969">MLEYLPKKRKIIFSTQEQDKLLSIRLSMQMDFELGASELKSSDFKNFVLILIRSGLASVALVENEEIVDHKVFRSYMVRKKQGKSQIKYLKTKGKSRAGSRVRLAETLEFFEDINQRVNTYFDGYRIDLIGISCSQTLLPYFFGSSTSSAFDKKDHRLFRIPKHIASPTYESLKNVKNLLHLNEVKVEESGLAIFQDFIEQESKTKSDDFQNDDW</sequence>
<dbReference type="InterPro" id="IPR047139">
    <property type="entry name" value="ANKZ1/VMS1"/>
</dbReference>
<reference evidence="11 12" key="1">
    <citation type="submission" date="2024-09" db="EMBL/GenBank/DDBJ databases">
        <authorList>
            <person name="Sun Q."/>
            <person name="Mori K."/>
        </authorList>
    </citation>
    <scope>NUCLEOTIDE SEQUENCE [LARGE SCALE GENOMIC DNA]</scope>
    <source>
        <strain evidence="11 12">CCM 7650</strain>
    </source>
</reference>
<evidence type="ECO:0000313" key="11">
    <source>
        <dbReference type="EMBL" id="MFC0262176.1"/>
    </source>
</evidence>
<dbReference type="PANTHER" id="PTHR16036:SF2">
    <property type="entry name" value="TRNA ENDONUCLEASE ANKZF1"/>
    <property type="match status" value="1"/>
</dbReference>
<evidence type="ECO:0000256" key="8">
    <source>
        <dbReference type="ARBA" id="ARBA00023043"/>
    </source>
</evidence>
<evidence type="ECO:0000256" key="3">
    <source>
        <dbReference type="ARBA" id="ARBA00022490"/>
    </source>
</evidence>
<keyword evidence="9" id="KW-0175">Coiled coil</keyword>
<evidence type="ECO:0000256" key="4">
    <source>
        <dbReference type="ARBA" id="ARBA00022722"/>
    </source>
</evidence>
<evidence type="ECO:0000256" key="7">
    <source>
        <dbReference type="ARBA" id="ARBA00022801"/>
    </source>
</evidence>
<evidence type="ECO:0000256" key="1">
    <source>
        <dbReference type="ARBA" id="ARBA00004496"/>
    </source>
</evidence>
<evidence type="ECO:0000256" key="9">
    <source>
        <dbReference type="ARBA" id="ARBA00023054"/>
    </source>
</evidence>
<evidence type="ECO:0000313" key="12">
    <source>
        <dbReference type="Proteomes" id="UP001589797"/>
    </source>
</evidence>
<comment type="caution">
    <text evidence="11">The sequence shown here is derived from an EMBL/GenBank/DDBJ whole genome shotgun (WGS) entry which is preliminary data.</text>
</comment>
<keyword evidence="4" id="KW-0540">Nuclease</keyword>
<dbReference type="EMBL" id="JBHLWI010000009">
    <property type="protein sequence ID" value="MFC0262176.1"/>
    <property type="molecule type" value="Genomic_DNA"/>
</dbReference>
<organism evidence="11 12">
    <name type="scientific">Fontibacter flavus</name>
    <dbReference type="NCBI Taxonomy" id="654838"/>
    <lineage>
        <taxon>Bacteria</taxon>
        <taxon>Pseudomonadati</taxon>
        <taxon>Bacteroidota</taxon>
        <taxon>Cytophagia</taxon>
        <taxon>Cytophagales</taxon>
        <taxon>Cyclobacteriaceae</taxon>
        <taxon>Fontibacter</taxon>
    </lineage>
</organism>
<evidence type="ECO:0000256" key="6">
    <source>
        <dbReference type="ARBA" id="ARBA00022759"/>
    </source>
</evidence>
<keyword evidence="5" id="KW-0677">Repeat</keyword>
<feature type="domain" description="VLRF1" evidence="10">
    <location>
        <begin position="43"/>
        <end position="183"/>
    </location>
</feature>
<comment type="similarity">
    <text evidence="2">Belongs to the ANKZF1/VMS1 family.</text>
</comment>
<keyword evidence="7" id="KW-0378">Hydrolase</keyword>
<comment type="subcellular location">
    <subcellularLocation>
        <location evidence="1">Cytoplasm</location>
    </subcellularLocation>
</comment>
<evidence type="ECO:0000259" key="10">
    <source>
        <dbReference type="PROSITE" id="PS52044"/>
    </source>
</evidence>
<keyword evidence="12" id="KW-1185">Reference proteome</keyword>
<protein>
    <recommendedName>
        <fullName evidence="10">VLRF1 domain-containing protein</fullName>
    </recommendedName>
</protein>
<dbReference type="InterPro" id="IPR041175">
    <property type="entry name" value="VLRF1/Vms1"/>
</dbReference>